<keyword evidence="1" id="KW-0732">Signal</keyword>
<sequence>MLTYRNIVCFTLSLGLLSPIALANSHTVTVFQCVNKNQKKVNVSLANGQYIYQFGKLNQTPDISMERKPEQLVARYFNPKGADTDTGTAQIYEMDFRNGHYTYTISSAYLGTKHEAEVNVYQKDKFLTSISCLPNTIVDNLSEHIFDLPSDN</sequence>
<evidence type="ECO:0000313" key="2">
    <source>
        <dbReference type="EMBL" id="EMP9431364.1"/>
    </source>
</evidence>
<feature type="chain" id="PRO_5042525648" evidence="1">
    <location>
        <begin position="24"/>
        <end position="152"/>
    </location>
</feature>
<protein>
    <submittedName>
        <fullName evidence="2">Uncharacterized protein</fullName>
    </submittedName>
</protein>
<evidence type="ECO:0000256" key="1">
    <source>
        <dbReference type="SAM" id="SignalP"/>
    </source>
</evidence>
<gene>
    <name evidence="2" type="ORF">JRA39_000356</name>
</gene>
<accession>A0AAI9HWN0</accession>
<dbReference type="AlphaFoldDB" id="A0AAI9HWN0"/>
<reference evidence="2" key="1">
    <citation type="submission" date="2024-02" db="EMBL/GenBank/DDBJ databases">
        <authorList>
            <consortium name="Clinical and Environmental Microbiology Branch: Whole genome sequencing antimicrobial resistance pathogens in the healthcare setting"/>
        </authorList>
    </citation>
    <scope>NUCLEOTIDE SEQUENCE</scope>
    <source>
        <strain evidence="2">2020GO-00142</strain>
    </source>
</reference>
<feature type="signal peptide" evidence="1">
    <location>
        <begin position="1"/>
        <end position="23"/>
    </location>
</feature>
<proteinExistence type="predicted"/>
<organism evidence="2">
    <name type="scientific">Providencia stuartii</name>
    <dbReference type="NCBI Taxonomy" id="588"/>
    <lineage>
        <taxon>Bacteria</taxon>
        <taxon>Pseudomonadati</taxon>
        <taxon>Pseudomonadota</taxon>
        <taxon>Gammaproteobacteria</taxon>
        <taxon>Enterobacterales</taxon>
        <taxon>Morganellaceae</taxon>
        <taxon>Providencia</taxon>
    </lineage>
</organism>
<comment type="caution">
    <text evidence="2">The sequence shown here is derived from an EMBL/GenBank/DDBJ whole genome shotgun (WGS) entry which is preliminary data.</text>
</comment>
<dbReference type="EMBL" id="AAZDVE040000002">
    <property type="protein sequence ID" value="EMP9431364.1"/>
    <property type="molecule type" value="Genomic_DNA"/>
</dbReference>
<dbReference type="RefSeq" id="WP_247047705.1">
    <property type="nucleotide sequence ID" value="NZ_JALLDV010000147.1"/>
</dbReference>
<name>A0AAI9HWN0_PROST</name>